<dbReference type="Gene3D" id="2.60.120.430">
    <property type="entry name" value="Galactose-binding lectin"/>
    <property type="match status" value="3"/>
</dbReference>
<evidence type="ECO:0000256" key="3">
    <source>
        <dbReference type="SAM" id="SignalP"/>
    </source>
</evidence>
<organism evidence="5 6">
    <name type="scientific">Microbacterium foliorum</name>
    <dbReference type="NCBI Taxonomy" id="104336"/>
    <lineage>
        <taxon>Bacteria</taxon>
        <taxon>Bacillati</taxon>
        <taxon>Actinomycetota</taxon>
        <taxon>Actinomycetes</taxon>
        <taxon>Micrococcales</taxon>
        <taxon>Microbacteriaceae</taxon>
        <taxon>Microbacterium</taxon>
    </lineage>
</organism>
<dbReference type="EMBL" id="JYIU01000045">
    <property type="protein sequence ID" value="KJL19215.1"/>
    <property type="molecule type" value="Genomic_DNA"/>
</dbReference>
<dbReference type="Pfam" id="PF21348">
    <property type="entry name" value="RGL11_C"/>
    <property type="match status" value="1"/>
</dbReference>
<sequence length="2095" mass="219671">MEHSTRSARKSRPFPSLRAGLATATIAAVIGATMTAVPAAAALEPSADGAWRFDFGTATSPVAEGYEPVRPTSLYTAASGWGVTVPDGVALFARDRTGNRTPADPVAEDFVGGTSWGFLLDSIPAGEYDVTVTIGDALTTASSTNATLTLEGVAQTRLTTAKGGSTTETFRTKVEDGQLTVGFTGSGLGAYVNGIVVAPVLPAVPADLAVAEVAWNAVDLSWAAADGATAYRILRADVDGDAVGEFRQIDEIEATTYSDTDVAEGDAFAYTVEAVNSYGLVSARSPEVRSGAIPALAVPATPEGLAVAQVTRDAVALTWTATSNADEYVVERAGADGLFSAVATVAAPAFTDEVDTSQSWSYRVTARNTAGTSAASAAVDSAVYAAPAPLPAGDRIVFDFGPGALADGAVGVTSSVGFSDEWGYGFSTAPSSAHADVDRGGDDPLRGDHVAAHGGTFEVQLGAGDYTVAVIAGDRSAASEIAITAEGIAKVQTTSKPAGEYLEMAFPIALIDGRLTLQVGGSAAALDALTITRQTSRTPGALPTVYLAGDSTVQTYTDAFAPQAGWGQMIDRFFADDVAFANHAIGGRSSKNFITQGRLDEILRGIRPGDYLFVQFGHNDATQGVDDRYASPADYKEYLRGYVQGARQRGATPVLVTPVSRRSFDAATGAATVSFPEYVAKMIELAAEEDVPLVDLSASSRAYLDEIGPEAAKSVFLWVDPGIFPGRPSGTQDDTHFQDYGAIQMARLIAQDVSALDDPLAAKVVDVEPPAAVPAAPANLVAGSVSNAGAVLQWNASPGADVYRIERQATADPEQVWALVTTTTQTSAIVQGLAEGAGYRYRVFAVNGRGVSDASNTVSFSTKQAKWKFDFQLAGGAVMPGYTEVNPEDGYTTDSGFGFATPLAANAGRDRGTAGGASDLERDFVLPGDSSEFLLDVPNGTYSVKTYSGDWIGSTRTNVDIEGKAFGTGNAGSGSVNASVRGPVLVTDGQLTVRVHGAAAGTRLNGIEVTPILLGPADLEVTDVNADPAAPTVSLAWTAEPGMTWKVYRTSAFETSSTPVGETTAASFIDTGARLGLDYTYHVTAVDQTGLESVPSASVDVSLVDAAVDAPSAPTALAVDRLEKREVEISWAQPSTAVYTMIFRSEIEGERGELAGFATANRFVDTAVLTTIPYHYTAVAVNAGGAGPDSSQLSTEAATVLQRQAEYLDRAPAAVQTDDGVLVSWRMLGTDPDAIAFHVYRDGTRITDEPITDSTNVLDADGSGDSTYYVTSVLDDREVTVTDQFGVQAGDHLSIPLDKPADAYTKDGQPYSYRANDASVGDLDGDGQYEILVKWDPSNSKDNSQSGYTGNVYLDAYRLDGTRLWRIDLGVNIRAGAHYTQFQVFDYDGDGRAEVVMKTADGTIDGVGQPIGNASADHRNSTGYVLTGPEYLSVFTGLTGAAVDTVDYVPARGDVGSWGDSYGNRVDRFLAATAYLDGEHPSAIFSRGYYTRAVMAAYDFDGTSLTQRWVLDSDDSGDEGFYGMGNHNLSVADVDGDQKDEIVYGSATVDDDGTLLYSTGLGHGDAIHVSDLVPSNPGLEVFAAHEEMNASGNVGATMRDARTGEVLWSIPAAKDTGRAASADIDPRYEGAEGWAIGGDAAWNSPVGQLRSSTGELIGERIPAANFLAWFDGDPLREIVDHDWNADTSAGVPTVSKWNGETESSDVILKAEGALSNNSTKGTPNLQADLFGDWREEIAWRSDDSTELRIYSTADETDLRLRTLMHDPVYRLSVAWQNTGYNQPPQTSFFLGDGMEQPPAPRIAVTGDPSGAADQTAPVVSGMPADGSLFASTSTFTVDVTAADPESGVRTLDVTFDGEPVAPGQTIDLAGLVGPHTVTANAVNHDGLVTRAEAQILVYDDERPTAKPARGTLSTDSGWDTGLHDGAFTVSMNLWHGVNGAVFRLYENGTLITTKLLDANSPKAQLTTVSVSGRTNGTYVYTGELTNAKGTTSTTSVTVRVKDAAPGLPVVSHDNGDRDGSYTVTTDLWWGTNGTEYRLYENGVLIDTQALVAASPSAQRAQTAITGRAPGTYSYVAEFSNTAGTTVSKSVTVTVR</sequence>
<dbReference type="GO" id="GO:0016798">
    <property type="term" value="F:hydrolase activity, acting on glycosyl bonds"/>
    <property type="evidence" value="ECO:0007669"/>
    <property type="project" value="UniProtKB-KW"/>
</dbReference>
<dbReference type="InterPro" id="IPR036116">
    <property type="entry name" value="FN3_sf"/>
</dbReference>
<dbReference type="Pfam" id="PF00041">
    <property type="entry name" value="fn3"/>
    <property type="match status" value="1"/>
</dbReference>
<feature type="domain" description="Fibronectin type-III" evidence="4">
    <location>
        <begin position="776"/>
        <end position="865"/>
    </location>
</feature>
<protein>
    <submittedName>
        <fullName evidence="5">Rhamnogalacturonan exolyase YesX</fullName>
        <ecNumber evidence="5">4.2.2.-</ecNumber>
    </submittedName>
</protein>
<dbReference type="CDD" id="cd00063">
    <property type="entry name" value="FN3"/>
    <property type="match status" value="2"/>
</dbReference>
<dbReference type="InterPro" id="IPR013783">
    <property type="entry name" value="Ig-like_fold"/>
</dbReference>
<evidence type="ECO:0000313" key="5">
    <source>
        <dbReference type="EMBL" id="KJL19215.1"/>
    </source>
</evidence>
<dbReference type="Gene3D" id="2.60.40.10">
    <property type="entry name" value="Immunoglobulins"/>
    <property type="match status" value="8"/>
</dbReference>
<dbReference type="CDD" id="cd01821">
    <property type="entry name" value="Rhamnogalacturan_acetylesterase_like"/>
    <property type="match status" value="1"/>
</dbReference>
<dbReference type="Proteomes" id="UP000033572">
    <property type="component" value="Unassembled WGS sequence"/>
</dbReference>
<dbReference type="Pfam" id="PF13472">
    <property type="entry name" value="Lipase_GDSL_2"/>
    <property type="match status" value="1"/>
</dbReference>
<keyword evidence="3" id="KW-0732">Signal</keyword>
<feature type="chain" id="PRO_5002444526" evidence="3">
    <location>
        <begin position="42"/>
        <end position="2095"/>
    </location>
</feature>
<dbReference type="SUPFAM" id="SSF81296">
    <property type="entry name" value="E set domains"/>
    <property type="match status" value="2"/>
</dbReference>
<dbReference type="InterPro" id="IPR041624">
    <property type="entry name" value="RGI_lyase"/>
</dbReference>
<reference evidence="5 6" key="1">
    <citation type="submission" date="2015-02" db="EMBL/GenBank/DDBJ databases">
        <title>Draft genome sequences of ten Microbacterium spp. with emphasis on heavy metal contaminated environments.</title>
        <authorList>
            <person name="Corretto E."/>
        </authorList>
    </citation>
    <scope>NUCLEOTIDE SEQUENCE [LARGE SCALE GENOMIC DNA]</scope>
    <source>
        <strain evidence="5 6">DSM 12966</strain>
    </source>
</reference>
<keyword evidence="5" id="KW-0456">Lyase</keyword>
<dbReference type="SUPFAM" id="SSF69318">
    <property type="entry name" value="Integrin alpha N-terminal domain"/>
    <property type="match status" value="1"/>
</dbReference>
<evidence type="ECO:0000313" key="6">
    <source>
        <dbReference type="Proteomes" id="UP000033572"/>
    </source>
</evidence>
<dbReference type="GO" id="GO:0000272">
    <property type="term" value="P:polysaccharide catabolic process"/>
    <property type="evidence" value="ECO:0007669"/>
    <property type="project" value="UniProtKB-KW"/>
</dbReference>
<keyword evidence="1" id="KW-0326">Glycosidase</keyword>
<proteinExistence type="predicted"/>
<gene>
    <name evidence="5" type="primary">yesX_2</name>
    <name evidence="5" type="ORF">RN50_02495</name>
</gene>
<dbReference type="Pfam" id="PF21254">
    <property type="entry name" value="AGA-YXIM_GBD"/>
    <property type="match status" value="3"/>
</dbReference>
<dbReference type="GO" id="GO:0016829">
    <property type="term" value="F:lyase activity"/>
    <property type="evidence" value="ECO:0007669"/>
    <property type="project" value="UniProtKB-KW"/>
</dbReference>
<dbReference type="InterPro" id="IPR003961">
    <property type="entry name" value="FN3_dom"/>
</dbReference>
<dbReference type="PANTHER" id="PTHR43118">
    <property type="entry name" value="RHAMNOGALACTURONAN LYASE (EUROFUNG)"/>
    <property type="match status" value="1"/>
</dbReference>
<feature type="signal peptide" evidence="3">
    <location>
        <begin position="1"/>
        <end position="41"/>
    </location>
</feature>
<evidence type="ECO:0000259" key="4">
    <source>
        <dbReference type="PROSITE" id="PS50853"/>
    </source>
</evidence>
<dbReference type="PANTHER" id="PTHR43118:SF1">
    <property type="entry name" value="RHAMNOGALACTURONAN LYASE (EUROFUNG)"/>
    <property type="match status" value="1"/>
</dbReference>
<feature type="domain" description="Fibronectin type-III" evidence="4">
    <location>
        <begin position="1015"/>
        <end position="1106"/>
    </location>
</feature>
<keyword evidence="6" id="KW-1185">Reference proteome</keyword>
<feature type="domain" description="Fibronectin type-III" evidence="4">
    <location>
        <begin position="204"/>
        <end position="296"/>
    </location>
</feature>
<dbReference type="PATRIC" id="fig|104336.4.peg.2544"/>
<dbReference type="Gene3D" id="3.40.50.1110">
    <property type="entry name" value="SGNH hydrolase"/>
    <property type="match status" value="1"/>
</dbReference>
<keyword evidence="2" id="KW-0624">Polysaccharide degradation</keyword>
<dbReference type="InterPro" id="IPR037459">
    <property type="entry name" value="RhgT-like"/>
</dbReference>
<dbReference type="InterPro" id="IPR014756">
    <property type="entry name" value="Ig_E-set"/>
</dbReference>
<keyword evidence="2" id="KW-0119">Carbohydrate metabolism</keyword>
<accession>A0A0F0KGG0</accession>
<dbReference type="GeneID" id="94446150"/>
<dbReference type="SUPFAM" id="SSF52266">
    <property type="entry name" value="SGNH hydrolase"/>
    <property type="match status" value="1"/>
</dbReference>
<dbReference type="SUPFAM" id="SSF49785">
    <property type="entry name" value="Galactose-binding domain-like"/>
    <property type="match status" value="3"/>
</dbReference>
<dbReference type="InterPro" id="IPR034641">
    <property type="entry name" value="RGL11"/>
</dbReference>
<dbReference type="SUPFAM" id="SSF49265">
    <property type="entry name" value="Fibronectin type III"/>
    <property type="match status" value="3"/>
</dbReference>
<evidence type="ECO:0000256" key="1">
    <source>
        <dbReference type="ARBA" id="ARBA00023295"/>
    </source>
</evidence>
<dbReference type="Pfam" id="PF18370">
    <property type="entry name" value="RGI_lyase"/>
    <property type="match status" value="1"/>
</dbReference>
<comment type="caution">
    <text evidence="5">The sequence shown here is derived from an EMBL/GenBank/DDBJ whole genome shotgun (WGS) entry which is preliminary data.</text>
</comment>
<dbReference type="RefSeq" id="WP_341853368.1">
    <property type="nucleotide sequence ID" value="NZ_CP031425.1"/>
</dbReference>
<dbReference type="InterPro" id="IPR049366">
    <property type="entry name" value="RGL11_C"/>
</dbReference>
<keyword evidence="1" id="KW-0378">Hydrolase</keyword>
<dbReference type="PROSITE" id="PS50853">
    <property type="entry name" value="FN3"/>
    <property type="match status" value="3"/>
</dbReference>
<dbReference type="EC" id="4.2.2.-" evidence="5"/>
<name>A0A0F0KGG0_9MICO</name>
<dbReference type="InterPro" id="IPR028994">
    <property type="entry name" value="Integrin_alpha_N"/>
</dbReference>
<dbReference type="InterPro" id="IPR013830">
    <property type="entry name" value="SGNH_hydro"/>
</dbReference>
<dbReference type="InterPro" id="IPR049033">
    <property type="entry name" value="AGA-YXIM_GBD"/>
</dbReference>
<evidence type="ECO:0000256" key="2">
    <source>
        <dbReference type="ARBA" id="ARBA00023326"/>
    </source>
</evidence>
<dbReference type="CDD" id="cd10318">
    <property type="entry name" value="RGL11"/>
    <property type="match status" value="1"/>
</dbReference>
<dbReference type="InterPro" id="IPR036514">
    <property type="entry name" value="SGNH_hydro_sf"/>
</dbReference>
<dbReference type="InterPro" id="IPR008979">
    <property type="entry name" value="Galactose-bd-like_sf"/>
</dbReference>
<dbReference type="SMART" id="SM00060">
    <property type="entry name" value="FN3"/>
    <property type="match status" value="5"/>
</dbReference>